<feature type="chain" id="PRO_5020419242" evidence="1">
    <location>
        <begin position="26"/>
        <end position="278"/>
    </location>
</feature>
<name>A0A4S4MBN9_9AGAM</name>
<protein>
    <submittedName>
        <fullName evidence="2">Uncharacterized protein</fullName>
    </submittedName>
</protein>
<dbReference type="AlphaFoldDB" id="A0A4S4MBN9"/>
<dbReference type="EMBL" id="SGPL01000022">
    <property type="protein sequence ID" value="THH20430.1"/>
    <property type="molecule type" value="Genomic_DNA"/>
</dbReference>
<evidence type="ECO:0000313" key="2">
    <source>
        <dbReference type="EMBL" id="THH20430.1"/>
    </source>
</evidence>
<feature type="signal peptide" evidence="1">
    <location>
        <begin position="1"/>
        <end position="25"/>
    </location>
</feature>
<keyword evidence="1" id="KW-0732">Signal</keyword>
<comment type="caution">
    <text evidence="2">The sequence shown here is derived from an EMBL/GenBank/DDBJ whole genome shotgun (WGS) entry which is preliminary data.</text>
</comment>
<reference evidence="2 3" key="1">
    <citation type="submission" date="2019-02" db="EMBL/GenBank/DDBJ databases">
        <title>Genome sequencing of the rare red list fungi Bondarzewia mesenterica.</title>
        <authorList>
            <person name="Buettner E."/>
            <person name="Kellner H."/>
        </authorList>
    </citation>
    <scope>NUCLEOTIDE SEQUENCE [LARGE SCALE GENOMIC DNA]</scope>
    <source>
        <strain evidence="2 3">DSM 108281</strain>
    </source>
</reference>
<proteinExistence type="predicted"/>
<keyword evidence="3" id="KW-1185">Reference proteome</keyword>
<gene>
    <name evidence="2" type="ORF">EW146_g937</name>
</gene>
<dbReference type="Proteomes" id="UP000310158">
    <property type="component" value="Unassembled WGS sequence"/>
</dbReference>
<evidence type="ECO:0000256" key="1">
    <source>
        <dbReference type="SAM" id="SignalP"/>
    </source>
</evidence>
<sequence length="278" mass="28144">MHTSSSLVAFVATAIAVWQATLSVAAPLDRRLFIGGPIGPVIPGFGGVVHTTVSTGAPTLPTFAGGPIALPIPEFTRPLELKRFNSGFVGGPIGPVIPGLTGGPIGPSIPKFPGGPIGPVIPKLTGGPVTPAIPKSTGGPIGPVVIPKLTEPIGLKRSPIAPVAPIVDSVPPSPAATGAAAFQAPSSGPKEHPLLDSLLHSIKAASKREIEERNPIGDIVGEPFSTPSIVIPGDLLPGAPGSVTSKRSPENVQIPSRREVEDAIVGILRRELLSAPSE</sequence>
<evidence type="ECO:0000313" key="3">
    <source>
        <dbReference type="Proteomes" id="UP000310158"/>
    </source>
</evidence>
<organism evidence="2 3">
    <name type="scientific">Bondarzewia mesenterica</name>
    <dbReference type="NCBI Taxonomy" id="1095465"/>
    <lineage>
        <taxon>Eukaryota</taxon>
        <taxon>Fungi</taxon>
        <taxon>Dikarya</taxon>
        <taxon>Basidiomycota</taxon>
        <taxon>Agaricomycotina</taxon>
        <taxon>Agaricomycetes</taxon>
        <taxon>Russulales</taxon>
        <taxon>Bondarzewiaceae</taxon>
        <taxon>Bondarzewia</taxon>
    </lineage>
</organism>
<accession>A0A4S4MBN9</accession>